<organism evidence="3 4">
    <name type="scientific">Schistosoma rodhaini</name>
    <dbReference type="NCBI Taxonomy" id="6188"/>
    <lineage>
        <taxon>Eukaryota</taxon>
        <taxon>Metazoa</taxon>
        <taxon>Spiralia</taxon>
        <taxon>Lophotrochozoa</taxon>
        <taxon>Platyhelminthes</taxon>
        <taxon>Trematoda</taxon>
        <taxon>Digenea</taxon>
        <taxon>Strigeidida</taxon>
        <taxon>Schistosomatoidea</taxon>
        <taxon>Schistosomatidae</taxon>
        <taxon>Schistosoma</taxon>
    </lineage>
</organism>
<proteinExistence type="predicted"/>
<protein>
    <submittedName>
        <fullName evidence="4">Monocarboxylate transporter 14</fullName>
    </submittedName>
</protein>
<dbReference type="AlphaFoldDB" id="A0AA85FJY6"/>
<feature type="transmembrane region" description="Helical" evidence="2">
    <location>
        <begin position="139"/>
        <end position="159"/>
    </location>
</feature>
<dbReference type="InterPro" id="IPR011701">
    <property type="entry name" value="MFS"/>
</dbReference>
<feature type="region of interest" description="Disordered" evidence="1">
    <location>
        <begin position="531"/>
        <end position="550"/>
    </location>
</feature>
<feature type="transmembrane region" description="Helical" evidence="2">
    <location>
        <begin position="171"/>
        <end position="196"/>
    </location>
</feature>
<dbReference type="PANTHER" id="PTHR11360">
    <property type="entry name" value="MONOCARBOXYLATE TRANSPORTER"/>
    <property type="match status" value="1"/>
</dbReference>
<feature type="transmembrane region" description="Helical" evidence="2">
    <location>
        <begin position="792"/>
        <end position="813"/>
    </location>
</feature>
<keyword evidence="3" id="KW-1185">Reference proteome</keyword>
<feature type="transmembrane region" description="Helical" evidence="2">
    <location>
        <begin position="825"/>
        <end position="844"/>
    </location>
</feature>
<feature type="transmembrane region" description="Helical" evidence="2">
    <location>
        <begin position="115"/>
        <end position="133"/>
    </location>
</feature>
<dbReference type="InterPro" id="IPR050327">
    <property type="entry name" value="Proton-linked_MCT"/>
</dbReference>
<evidence type="ECO:0000256" key="1">
    <source>
        <dbReference type="SAM" id="MobiDB-lite"/>
    </source>
</evidence>
<sequence>MNLIVLNKIKNMFKKKLKFNKSHHFQIKNPIDILSERERCIDRRPAWIKAICAFLMVGSHYGILNVGALFYPGLEETLQVSISHLFWLMTGQFAITCCLAPIYNRLLDVVATKSATIVAVMMTSITMIASVFFNSYWGFFIMYTLLGGIGMGISIVRIIAIMAGYFDRYRIFALAICSSGGGFGTLLYTLLCSYMIENYTWRMAVISLALFHLNVIPFSLLHKPLPPEPIPEPVILLPNDPVASTICLKSVTGPPNTNESFISTTGGSILTSIDNIIQRNKTETIHSRITGQDIIGVVEFVKITYDKTNSNQITVSPINFVNNPEPHLLERIQTIVDDYFDNAENITPEATSYHSLTLFLPIIFLVCDQLTDFKTNLPESQFLVDSRLSGIDKLFTDHITNTGSTALINSQASVKQTPSGNKSTTATTAAQTKTTTFFGDSLTSSVIQAHDSKYTENLIRAVIKRALVKVEEISKELTSKSMVVHPKPLTVIVAEKCIDSTGPNFSSDYRSYALKHVKPTEDTIYEENEVDYQTDENGNSDNTPSTKKSAYNTSQNKMISSGHHLENSHLNLDHPKLSYESRGYIDQMIRSGTTIYQSQAVMVPLYKCKDLPGRTRLLSVTSVDGPKEAIDLLVSKINDENVEDQCGYEIKKMRMSFINLKNILFLSFLINRSLSYMADSILYGHFINFGISSGLKEEKANGLLAYVGLSNMLGRIAIGLIGQFSRKLDIRLFSAACLFIISIHTIIMPFYPTYSSLIAYGISYSIFIGPSFAFSHAMVIDIMGDKKVDRSLSMILFFEATGYLIGGPLGGIIKDQTGNYACTFLFAGLCNITSAIIITVHALIKFNLFKRLKQCCCKHND</sequence>
<dbReference type="GO" id="GO:0008028">
    <property type="term" value="F:monocarboxylic acid transmembrane transporter activity"/>
    <property type="evidence" value="ECO:0007669"/>
    <property type="project" value="TreeGrafter"/>
</dbReference>
<accession>A0AA85FJY6</accession>
<feature type="compositionally biased region" description="Polar residues" evidence="1">
    <location>
        <begin position="535"/>
        <end position="550"/>
    </location>
</feature>
<evidence type="ECO:0000313" key="3">
    <source>
        <dbReference type="Proteomes" id="UP000050792"/>
    </source>
</evidence>
<name>A0AA85FJY6_9TREM</name>
<keyword evidence="2" id="KW-0812">Transmembrane</keyword>
<feature type="transmembrane region" description="Helical" evidence="2">
    <location>
        <begin position="703"/>
        <end position="721"/>
    </location>
</feature>
<feature type="transmembrane region" description="Helical" evidence="2">
    <location>
        <begin position="733"/>
        <end position="751"/>
    </location>
</feature>
<dbReference type="Pfam" id="PF07690">
    <property type="entry name" value="MFS_1"/>
    <property type="match status" value="1"/>
</dbReference>
<feature type="transmembrane region" description="Helical" evidence="2">
    <location>
        <begin position="46"/>
        <end position="64"/>
    </location>
</feature>
<reference evidence="3" key="1">
    <citation type="submission" date="2022-06" db="EMBL/GenBank/DDBJ databases">
        <authorList>
            <person name="Berger JAMES D."/>
            <person name="Berger JAMES D."/>
        </authorList>
    </citation>
    <scope>NUCLEOTIDE SEQUENCE [LARGE SCALE GENOMIC DNA]</scope>
</reference>
<feature type="transmembrane region" description="Helical" evidence="2">
    <location>
        <begin position="757"/>
        <end position="780"/>
    </location>
</feature>
<dbReference type="Gene3D" id="1.20.1250.20">
    <property type="entry name" value="MFS general substrate transporter like domains"/>
    <property type="match status" value="2"/>
</dbReference>
<keyword evidence="2" id="KW-1133">Transmembrane helix</keyword>
<evidence type="ECO:0000313" key="4">
    <source>
        <dbReference type="WBParaSite" id="SRDH1_51710.3"/>
    </source>
</evidence>
<dbReference type="WBParaSite" id="SRDH1_51710.3">
    <property type="protein sequence ID" value="SRDH1_51710.3"/>
    <property type="gene ID" value="SRDH1_51710"/>
</dbReference>
<feature type="transmembrane region" description="Helical" evidence="2">
    <location>
        <begin position="84"/>
        <end position="103"/>
    </location>
</feature>
<keyword evidence="2" id="KW-0472">Membrane</keyword>
<dbReference type="PANTHER" id="PTHR11360:SF260">
    <property type="entry name" value="MFS DOMAIN-CONTAINING PROTEIN"/>
    <property type="match status" value="1"/>
</dbReference>
<dbReference type="SUPFAM" id="SSF103473">
    <property type="entry name" value="MFS general substrate transporter"/>
    <property type="match status" value="2"/>
</dbReference>
<dbReference type="InterPro" id="IPR036259">
    <property type="entry name" value="MFS_trans_sf"/>
</dbReference>
<evidence type="ECO:0000256" key="2">
    <source>
        <dbReference type="SAM" id="Phobius"/>
    </source>
</evidence>
<reference evidence="4" key="2">
    <citation type="submission" date="2023-11" db="UniProtKB">
        <authorList>
            <consortium name="WormBaseParasite"/>
        </authorList>
    </citation>
    <scope>IDENTIFICATION</scope>
</reference>
<dbReference type="Proteomes" id="UP000050792">
    <property type="component" value="Unassembled WGS sequence"/>
</dbReference>